<dbReference type="Pfam" id="PF04107">
    <property type="entry name" value="GCS2"/>
    <property type="match status" value="1"/>
</dbReference>
<accession>A0A1F6M835</accession>
<sequence>MSFVSNFEFKPQFEGCAGAEEEHWTVGRKSGRLVAAAPLVFEVIEEGDIRSELPVHQIEVVTGICRSSAEVERDLSGKQRQLAALGQRFGFRMNSSPVPPHPDFEIAVYPKPRYLQIASRSDPEHLRSGWICGLHVHIGCASMAQALVLLNGLRSYLPLFMAASAVRPLPPANAYQGRASERFFLYCGMKPDLVPPYIEGAEHFERLAHEHGMAEDPRKCWWAARINPKGTVEVRIFDMQKRAGHSAQLAALVMVLAHMIRHGRLPILREDSAAIMERLTAAATSVSERGQYRDSLELFHDYAVRHYPSEAPQIARLITRLFT</sequence>
<dbReference type="STRING" id="1798680.A3J66_02825"/>
<reference evidence="1 2" key="1">
    <citation type="journal article" date="2016" name="Nat. Commun.">
        <title>Thousands of microbial genomes shed light on interconnected biogeochemical processes in an aquifer system.</title>
        <authorList>
            <person name="Anantharaman K."/>
            <person name="Brown C.T."/>
            <person name="Hug L.A."/>
            <person name="Sharon I."/>
            <person name="Castelle C.J."/>
            <person name="Probst A.J."/>
            <person name="Thomas B.C."/>
            <person name="Singh A."/>
            <person name="Wilkins M.J."/>
            <person name="Karaoz U."/>
            <person name="Brodie E.L."/>
            <person name="Williams K.H."/>
            <person name="Hubbard S.S."/>
            <person name="Banfield J.F."/>
        </authorList>
    </citation>
    <scope>NUCLEOTIDE SEQUENCE [LARGE SCALE GENOMIC DNA]</scope>
</reference>
<dbReference type="PANTHER" id="PTHR36510:SF1">
    <property type="entry name" value="GLUTAMATE--CYSTEINE LIGASE 2-RELATED"/>
    <property type="match status" value="1"/>
</dbReference>
<dbReference type="InterPro" id="IPR014746">
    <property type="entry name" value="Gln_synth/guanido_kin_cat_dom"/>
</dbReference>
<dbReference type="AlphaFoldDB" id="A0A1F6M835"/>
<dbReference type="Gene3D" id="3.30.590.20">
    <property type="match status" value="1"/>
</dbReference>
<evidence type="ECO:0000313" key="2">
    <source>
        <dbReference type="Proteomes" id="UP000176282"/>
    </source>
</evidence>
<organism evidence="1 2">
    <name type="scientific">Candidatus Magasanikbacteria bacterium RIFCSPHIGHO2_02_FULL_47_14</name>
    <dbReference type="NCBI Taxonomy" id="1798680"/>
    <lineage>
        <taxon>Bacteria</taxon>
        <taxon>Candidatus Magasanikiibacteriota</taxon>
    </lineage>
</organism>
<dbReference type="PANTHER" id="PTHR36510">
    <property type="entry name" value="GLUTAMATE--CYSTEINE LIGASE 2-RELATED"/>
    <property type="match status" value="1"/>
</dbReference>
<protein>
    <recommendedName>
        <fullName evidence="3">Glutamate--cysteine ligase</fullName>
    </recommendedName>
</protein>
<dbReference type="InterPro" id="IPR050141">
    <property type="entry name" value="GCL_type2/YbdK_subfam"/>
</dbReference>
<name>A0A1F6M835_9BACT</name>
<gene>
    <name evidence="1" type="ORF">A3J66_02825</name>
</gene>
<dbReference type="SUPFAM" id="SSF55931">
    <property type="entry name" value="Glutamine synthetase/guanido kinase"/>
    <property type="match status" value="1"/>
</dbReference>
<evidence type="ECO:0008006" key="3">
    <source>
        <dbReference type="Google" id="ProtNLM"/>
    </source>
</evidence>
<dbReference type="InterPro" id="IPR006336">
    <property type="entry name" value="GCS2"/>
</dbReference>
<evidence type="ECO:0000313" key="1">
    <source>
        <dbReference type="EMBL" id="OGH67802.1"/>
    </source>
</evidence>
<proteinExistence type="predicted"/>
<dbReference type="GO" id="GO:0004357">
    <property type="term" value="F:glutamate-cysteine ligase activity"/>
    <property type="evidence" value="ECO:0007669"/>
    <property type="project" value="InterPro"/>
</dbReference>
<dbReference type="EMBL" id="MFQB01000024">
    <property type="protein sequence ID" value="OGH67802.1"/>
    <property type="molecule type" value="Genomic_DNA"/>
</dbReference>
<dbReference type="Proteomes" id="UP000176282">
    <property type="component" value="Unassembled WGS sequence"/>
</dbReference>
<comment type="caution">
    <text evidence="1">The sequence shown here is derived from an EMBL/GenBank/DDBJ whole genome shotgun (WGS) entry which is preliminary data.</text>
</comment>
<dbReference type="GO" id="GO:0042398">
    <property type="term" value="P:modified amino acid biosynthetic process"/>
    <property type="evidence" value="ECO:0007669"/>
    <property type="project" value="InterPro"/>
</dbReference>